<feature type="compositionally biased region" description="Low complexity" evidence="1">
    <location>
        <begin position="529"/>
        <end position="542"/>
    </location>
</feature>
<feature type="compositionally biased region" description="Pro residues" evidence="1">
    <location>
        <begin position="932"/>
        <end position="948"/>
    </location>
</feature>
<feature type="compositionally biased region" description="Polar residues" evidence="1">
    <location>
        <begin position="776"/>
        <end position="788"/>
    </location>
</feature>
<feature type="region of interest" description="Disordered" evidence="1">
    <location>
        <begin position="765"/>
        <end position="834"/>
    </location>
</feature>
<feature type="compositionally biased region" description="Polar residues" evidence="1">
    <location>
        <begin position="824"/>
        <end position="833"/>
    </location>
</feature>
<dbReference type="EMBL" id="CAXKWB010141379">
    <property type="protein sequence ID" value="CAL4245764.1"/>
    <property type="molecule type" value="Genomic_DNA"/>
</dbReference>
<keyword evidence="3" id="KW-1185">Reference proteome</keyword>
<organism evidence="2 3">
    <name type="scientific">Meganyctiphanes norvegica</name>
    <name type="common">Northern krill</name>
    <name type="synonym">Thysanopoda norvegica</name>
    <dbReference type="NCBI Taxonomy" id="48144"/>
    <lineage>
        <taxon>Eukaryota</taxon>
        <taxon>Metazoa</taxon>
        <taxon>Ecdysozoa</taxon>
        <taxon>Arthropoda</taxon>
        <taxon>Crustacea</taxon>
        <taxon>Multicrustacea</taxon>
        <taxon>Malacostraca</taxon>
        <taxon>Eumalacostraca</taxon>
        <taxon>Eucarida</taxon>
        <taxon>Euphausiacea</taxon>
        <taxon>Euphausiidae</taxon>
        <taxon>Meganyctiphanes</taxon>
    </lineage>
</organism>
<feature type="compositionally biased region" description="Low complexity" evidence="1">
    <location>
        <begin position="512"/>
        <end position="521"/>
    </location>
</feature>
<feature type="compositionally biased region" description="Polar residues" evidence="1">
    <location>
        <begin position="803"/>
        <end position="815"/>
    </location>
</feature>
<feature type="compositionally biased region" description="Polar residues" evidence="1">
    <location>
        <begin position="916"/>
        <end position="931"/>
    </location>
</feature>
<feature type="compositionally biased region" description="Polar residues" evidence="1">
    <location>
        <begin position="493"/>
        <end position="505"/>
    </location>
</feature>
<feature type="compositionally biased region" description="Polar residues" evidence="1">
    <location>
        <begin position="460"/>
        <end position="479"/>
    </location>
</feature>
<dbReference type="Proteomes" id="UP001497623">
    <property type="component" value="Unassembled WGS sequence"/>
</dbReference>
<feature type="non-terminal residue" evidence="2">
    <location>
        <position position="1"/>
    </location>
</feature>
<feature type="compositionally biased region" description="Low complexity" evidence="1">
    <location>
        <begin position="182"/>
        <end position="191"/>
    </location>
</feature>
<sequence>KKNIPIINLEEQEEKNYMEDFDIHDFINEPTSQKPLIQENQQHNEEDQLGQKKNLPTQITSYQVTELRTHTHVISSQSQDIELPSQSVHMQQAHEHLFKKKLLSHSESSIQEQLPSQSSISQQLLSQHAVPSHHSHHYAFRQNPSLALVPSKSVQTQETNAHSSVLQQFSQTVQIHQKHSKSSSQEQIHSESFVPQQILSQMTGLSQLHSQSATQQQDQSLETLIEKNFPQVQETYTNHTVSQHKGQVLPQKQITMYPQQYLSHSQKQQNPSLSTVFRQPPTQSAMTQLSPNSAQILLPTQSAIQQQSSSYPTSQIHTHFQPTITQTQPSLQQTTNHLRPILHQQRTHIHPHFQPPTAQTQPPLHQTTNQVQPILQQQRTQIRPHFQPSTAQKQPPLQQPTNQQRPILQHHRTQKQPQFQLPITQTQPSYIQLAQFVSPTFPQQTHTHQHAISSQENITNQYHSQRQQNHHSSLIQHGTRQPAGRSKELPPHHSSTQYPSSQTSAVLPPQWQSSTLLQPGPQLSPPQQPSSQPSTFSPQHTSHQQPVSLQPNITIHYPSKKQLNPQPSSIQQGTIQHPITSDLLPPQLSPPLHPTSQPSTFPSQPSLHQHPLISQPNITIHYPPQRHKNPIPSSKQVGTTQSTVLSLAPPQHSPQTQKHQEQETQNPHVQYKSNTQQKQIQQHPQMLQPQQQAHSQIINNLNQPRHDLPQHHQHRIDQYHAPRHSAPTYQQHKKSITKNHLSHHQYQQQNLKQLQNLQELQIQRQHQRITSKEPRTSASCQQQKQIWSNADEMQHQKQKHNTSNRAKTDLVNQEKQQAHRKLQNALSDTQADQSRLELAPCTSVASGTPNAPAQTRAELIEVITYSKNSSQYSDEELLEPPDPPSTPLYPLPQWHYPQPLTPAPSTPAPSTPTPFSLGSPTPFLPTSTQHSPAPPNPAPPTPTPPKPAPYTSTPNTPATSIHAPLSPTSIDIPDTPPLTPRPPSTPAPKITVAELAAPLQDTESETFNVVHDLEERKDEIEISKSQWIDQSATMQSEEMGWNIRIEETFHVEETSELNPS</sequence>
<feature type="region of interest" description="Disordered" evidence="1">
    <location>
        <begin position="460"/>
        <end position="547"/>
    </location>
</feature>
<name>A0AAV2SVX6_MEGNR</name>
<feature type="compositionally biased region" description="Low complexity" evidence="1">
    <location>
        <begin position="108"/>
        <end position="127"/>
    </location>
</feature>
<proteinExistence type="predicted"/>
<feature type="region of interest" description="Disordered" evidence="1">
    <location>
        <begin position="108"/>
        <end position="138"/>
    </location>
</feature>
<reference evidence="2 3" key="1">
    <citation type="submission" date="2024-05" db="EMBL/GenBank/DDBJ databases">
        <authorList>
            <person name="Wallberg A."/>
        </authorList>
    </citation>
    <scope>NUCLEOTIDE SEQUENCE [LARGE SCALE GENOMIC DNA]</scope>
</reference>
<feature type="region of interest" description="Disordered" evidence="1">
    <location>
        <begin position="172"/>
        <end position="191"/>
    </location>
</feature>
<feature type="region of interest" description="Disordered" evidence="1">
    <location>
        <begin position="30"/>
        <end position="55"/>
    </location>
</feature>
<comment type="caution">
    <text evidence="2">The sequence shown here is derived from an EMBL/GenBank/DDBJ whole genome shotgun (WGS) entry which is preliminary data.</text>
</comment>
<protein>
    <submittedName>
        <fullName evidence="2">Uncharacterized protein</fullName>
    </submittedName>
</protein>
<feature type="compositionally biased region" description="Pro residues" evidence="1">
    <location>
        <begin position="899"/>
        <end position="912"/>
    </location>
</feature>
<feature type="region of interest" description="Disordered" evidence="1">
    <location>
        <begin position="351"/>
        <end position="372"/>
    </location>
</feature>
<feature type="compositionally biased region" description="Pro residues" evidence="1">
    <location>
        <begin position="880"/>
        <end position="890"/>
    </location>
</feature>
<feature type="region of interest" description="Disordered" evidence="1">
    <location>
        <begin position="387"/>
        <end position="416"/>
    </location>
</feature>
<feature type="non-terminal residue" evidence="2">
    <location>
        <position position="1060"/>
    </location>
</feature>
<feature type="compositionally biased region" description="Polar residues" evidence="1">
    <location>
        <begin position="356"/>
        <end position="372"/>
    </location>
</feature>
<feature type="compositionally biased region" description="Low complexity" evidence="1">
    <location>
        <begin position="594"/>
        <end position="606"/>
    </location>
</feature>
<evidence type="ECO:0000313" key="3">
    <source>
        <dbReference type="Proteomes" id="UP001497623"/>
    </source>
</evidence>
<feature type="compositionally biased region" description="Polar residues" evidence="1">
    <location>
        <begin position="631"/>
        <end position="645"/>
    </location>
</feature>
<feature type="region of interest" description="Disordered" evidence="1">
    <location>
        <begin position="870"/>
        <end position="989"/>
    </location>
</feature>
<evidence type="ECO:0000313" key="2">
    <source>
        <dbReference type="EMBL" id="CAL4245764.1"/>
    </source>
</evidence>
<dbReference type="AlphaFoldDB" id="A0AAV2SVX6"/>
<gene>
    <name evidence="2" type="ORF">MNOR_LOCUS41116</name>
</gene>
<feature type="compositionally biased region" description="Polar residues" evidence="1">
    <location>
        <begin position="387"/>
        <end position="406"/>
    </location>
</feature>
<feature type="compositionally biased region" description="Pro residues" evidence="1">
    <location>
        <begin position="974"/>
        <end position="986"/>
    </location>
</feature>
<feature type="compositionally biased region" description="Basic residues" evidence="1">
    <location>
        <begin position="731"/>
        <end position="743"/>
    </location>
</feature>
<feature type="compositionally biased region" description="Low complexity" evidence="1">
    <location>
        <begin position="676"/>
        <end position="694"/>
    </location>
</feature>
<feature type="compositionally biased region" description="Polar residues" evidence="1">
    <location>
        <begin position="653"/>
        <end position="675"/>
    </location>
</feature>
<feature type="region of interest" description="Disordered" evidence="1">
    <location>
        <begin position="724"/>
        <end position="749"/>
    </location>
</feature>
<evidence type="ECO:0000256" key="1">
    <source>
        <dbReference type="SAM" id="MobiDB-lite"/>
    </source>
</evidence>
<feature type="region of interest" description="Disordered" evidence="1">
    <location>
        <begin position="580"/>
        <end position="694"/>
    </location>
</feature>
<accession>A0AAV2SVX6</accession>
<feature type="compositionally biased region" description="Polar residues" evidence="1">
    <location>
        <begin position="30"/>
        <end position="41"/>
    </location>
</feature>